<evidence type="ECO:0000256" key="2">
    <source>
        <dbReference type="ARBA" id="ARBA00022448"/>
    </source>
</evidence>
<feature type="region of interest" description="Disordered" evidence="6">
    <location>
        <begin position="580"/>
        <end position="601"/>
    </location>
</feature>
<evidence type="ECO:0000256" key="3">
    <source>
        <dbReference type="ARBA" id="ARBA00022692"/>
    </source>
</evidence>
<dbReference type="KEGG" id="more:E1B28_008489"/>
<dbReference type="InterPro" id="IPR036259">
    <property type="entry name" value="MFS_trans_sf"/>
</dbReference>
<organism evidence="9 10">
    <name type="scientific">Marasmius oreades</name>
    <name type="common">fairy-ring Marasmius</name>
    <dbReference type="NCBI Taxonomy" id="181124"/>
    <lineage>
        <taxon>Eukaryota</taxon>
        <taxon>Fungi</taxon>
        <taxon>Dikarya</taxon>
        <taxon>Basidiomycota</taxon>
        <taxon>Agaricomycotina</taxon>
        <taxon>Agaricomycetes</taxon>
        <taxon>Agaricomycetidae</taxon>
        <taxon>Agaricales</taxon>
        <taxon>Marasmiineae</taxon>
        <taxon>Marasmiaceae</taxon>
        <taxon>Marasmius</taxon>
    </lineage>
</organism>
<keyword evidence="2" id="KW-0813">Transport</keyword>
<dbReference type="AlphaFoldDB" id="A0A9P7RYN2"/>
<name>A0A9P7RYN2_9AGAR</name>
<dbReference type="Gene3D" id="1.20.1720.10">
    <property type="entry name" value="Multidrug resistance protein D"/>
    <property type="match status" value="1"/>
</dbReference>
<feature type="transmembrane region" description="Helical" evidence="7">
    <location>
        <begin position="546"/>
        <end position="564"/>
    </location>
</feature>
<dbReference type="SUPFAM" id="SSF103473">
    <property type="entry name" value="MFS general substrate transporter"/>
    <property type="match status" value="1"/>
</dbReference>
<evidence type="ECO:0000256" key="6">
    <source>
        <dbReference type="SAM" id="MobiDB-lite"/>
    </source>
</evidence>
<dbReference type="PANTHER" id="PTHR23501">
    <property type="entry name" value="MAJOR FACILITATOR SUPERFAMILY"/>
    <property type="match status" value="1"/>
</dbReference>
<protein>
    <recommendedName>
        <fullName evidence="8">Major facilitator superfamily (MFS) profile domain-containing protein</fullName>
    </recommendedName>
</protein>
<evidence type="ECO:0000256" key="7">
    <source>
        <dbReference type="SAM" id="Phobius"/>
    </source>
</evidence>
<keyword evidence="5 7" id="KW-0472">Membrane</keyword>
<dbReference type="RefSeq" id="XP_043008585.1">
    <property type="nucleotide sequence ID" value="XM_043153301.1"/>
</dbReference>
<sequence length="601" mass="64558">MATIEVVQRAADETVSRVQENVNETKQGEYTREGPAVDSSEFPKFDDIPGLKIAAILFSLGLAMFLFAIGVLHALEFTITRPKFLAEQTIVATSVSSIGEALNIKESLTWISTAYLLTTTVAQPIAGRIADAVGVKRLLIIELWVFVLGNIISGTANGLGQIIAGRLIAGLGGAGLLTLSCIVITQLTHERQRASYMNLINVVFIFADSLGPIVGGALANSGNWRWLFLLNAPFGPVINIILIFALRLPRTPSPIRTFRDVLTKVDLIGMFLLVSALSFIIIALNSGGQTASWGSPMVIGLMCAAGLSFFLFWIAEKYAQMPVAPTRLFTKWEWRNIPLSVVMRTLLFFHIFATTFYLPIFLQVIGISTIVASALIIPFLIMAAIASTACNEMARLFNGHVRLVYIGGLLLLPVGLGLMSSLNENSSLGKVVGYSLIAGTGFGSGTQLSMVIAQVGVPADELSTVTALVGSAPSLGGTLGVAALGTVINNIFRSAFFNSSAVAAYITERNIQVNVNDVVDTIRLFPEGSIAHTEAVKAYVLAWRRGLWTLVGISGLEIVMCLLLRRVELATGRKDDTEKKVLGEVTDKETAQKSEDFPGST</sequence>
<feature type="transmembrane region" description="Helical" evidence="7">
    <location>
        <begin position="224"/>
        <end position="246"/>
    </location>
</feature>
<feature type="transmembrane region" description="Helical" evidence="7">
    <location>
        <begin position="53"/>
        <end position="75"/>
    </location>
</feature>
<dbReference type="EMBL" id="CM032185">
    <property type="protein sequence ID" value="KAG7092115.1"/>
    <property type="molecule type" value="Genomic_DNA"/>
</dbReference>
<feature type="transmembrane region" description="Helical" evidence="7">
    <location>
        <begin position="267"/>
        <end position="287"/>
    </location>
</feature>
<feature type="transmembrane region" description="Helical" evidence="7">
    <location>
        <begin position="401"/>
        <end position="419"/>
    </location>
</feature>
<dbReference type="Gene3D" id="1.20.1250.20">
    <property type="entry name" value="MFS general substrate transporter like domains"/>
    <property type="match status" value="1"/>
</dbReference>
<evidence type="ECO:0000313" key="10">
    <source>
        <dbReference type="Proteomes" id="UP001049176"/>
    </source>
</evidence>
<feature type="transmembrane region" description="Helical" evidence="7">
    <location>
        <begin position="431"/>
        <end position="453"/>
    </location>
</feature>
<dbReference type="GO" id="GO:0005886">
    <property type="term" value="C:plasma membrane"/>
    <property type="evidence" value="ECO:0007669"/>
    <property type="project" value="TreeGrafter"/>
</dbReference>
<dbReference type="GO" id="GO:0022857">
    <property type="term" value="F:transmembrane transporter activity"/>
    <property type="evidence" value="ECO:0007669"/>
    <property type="project" value="InterPro"/>
</dbReference>
<feature type="transmembrane region" description="Helical" evidence="7">
    <location>
        <begin position="336"/>
        <end position="358"/>
    </location>
</feature>
<evidence type="ECO:0000256" key="1">
    <source>
        <dbReference type="ARBA" id="ARBA00004127"/>
    </source>
</evidence>
<feature type="domain" description="Major facilitator superfamily (MFS) profile" evidence="8">
    <location>
        <begin position="54"/>
        <end position="518"/>
    </location>
</feature>
<evidence type="ECO:0000256" key="5">
    <source>
        <dbReference type="ARBA" id="ARBA00023136"/>
    </source>
</evidence>
<dbReference type="GeneID" id="66077565"/>
<reference evidence="9" key="1">
    <citation type="journal article" date="2021" name="Genome Biol. Evol.">
        <title>The assembled and annotated genome of the fairy-ring fungus Marasmius oreades.</title>
        <authorList>
            <person name="Hiltunen M."/>
            <person name="Ament-Velasquez S.L."/>
            <person name="Johannesson H."/>
        </authorList>
    </citation>
    <scope>NUCLEOTIDE SEQUENCE</scope>
    <source>
        <strain evidence="9">03SP1</strain>
    </source>
</reference>
<keyword evidence="3 7" id="KW-0812">Transmembrane</keyword>
<dbReference type="GO" id="GO:0012505">
    <property type="term" value="C:endomembrane system"/>
    <property type="evidence" value="ECO:0007669"/>
    <property type="project" value="UniProtKB-SubCell"/>
</dbReference>
<comment type="caution">
    <text evidence="9">The sequence shown here is derived from an EMBL/GenBank/DDBJ whole genome shotgun (WGS) entry which is preliminary data.</text>
</comment>
<dbReference type="InterPro" id="IPR020846">
    <property type="entry name" value="MFS_dom"/>
</dbReference>
<proteinExistence type="predicted"/>
<keyword evidence="10" id="KW-1185">Reference proteome</keyword>
<evidence type="ECO:0000256" key="4">
    <source>
        <dbReference type="ARBA" id="ARBA00022989"/>
    </source>
</evidence>
<comment type="subcellular location">
    <subcellularLocation>
        <location evidence="1">Endomembrane system</location>
        <topology evidence="1">Multi-pass membrane protein</topology>
    </subcellularLocation>
</comment>
<feature type="transmembrane region" description="Helical" evidence="7">
    <location>
        <begin position="293"/>
        <end position="315"/>
    </location>
</feature>
<dbReference type="Pfam" id="PF07690">
    <property type="entry name" value="MFS_1"/>
    <property type="match status" value="1"/>
</dbReference>
<evidence type="ECO:0000313" key="9">
    <source>
        <dbReference type="EMBL" id="KAG7092115.1"/>
    </source>
</evidence>
<feature type="transmembrane region" description="Helical" evidence="7">
    <location>
        <begin position="196"/>
        <end position="218"/>
    </location>
</feature>
<feature type="transmembrane region" description="Helical" evidence="7">
    <location>
        <begin position="364"/>
        <end position="389"/>
    </location>
</feature>
<accession>A0A9P7RYN2</accession>
<keyword evidence="4 7" id="KW-1133">Transmembrane helix</keyword>
<dbReference type="PANTHER" id="PTHR23501:SF191">
    <property type="entry name" value="VACUOLAR BASIC AMINO ACID TRANSPORTER 4"/>
    <property type="match status" value="1"/>
</dbReference>
<feature type="transmembrane region" description="Helical" evidence="7">
    <location>
        <begin position="162"/>
        <end position="184"/>
    </location>
</feature>
<gene>
    <name evidence="9" type="ORF">E1B28_008489</name>
</gene>
<feature type="transmembrane region" description="Helical" evidence="7">
    <location>
        <begin position="138"/>
        <end position="156"/>
    </location>
</feature>
<evidence type="ECO:0000259" key="8">
    <source>
        <dbReference type="PROSITE" id="PS50850"/>
    </source>
</evidence>
<dbReference type="Proteomes" id="UP001049176">
    <property type="component" value="Chromosome 5"/>
</dbReference>
<dbReference type="OrthoDB" id="6770063at2759"/>
<feature type="transmembrane region" description="Helical" evidence="7">
    <location>
        <begin position="465"/>
        <end position="488"/>
    </location>
</feature>
<dbReference type="InterPro" id="IPR011701">
    <property type="entry name" value="MFS"/>
</dbReference>
<dbReference type="PROSITE" id="PS50850">
    <property type="entry name" value="MFS"/>
    <property type="match status" value="1"/>
</dbReference>